<accession>A0A8A0RKX3</accession>
<gene>
    <name evidence="6" type="primary">ntpD</name>
    <name evidence="4" type="synonym">atpD</name>
    <name evidence="6" type="ORF">H0A61_01430</name>
</gene>
<comment type="function">
    <text evidence="4">Produces ATP from ADP in the presence of a proton gradient across the membrane.</text>
</comment>
<evidence type="ECO:0000256" key="5">
    <source>
        <dbReference type="SAM" id="Coils"/>
    </source>
</evidence>
<dbReference type="GO" id="GO:0046933">
    <property type="term" value="F:proton-transporting ATP synthase activity, rotational mechanism"/>
    <property type="evidence" value="ECO:0007669"/>
    <property type="project" value="UniProtKB-UniRule"/>
</dbReference>
<keyword evidence="7" id="KW-1185">Reference proteome</keyword>
<dbReference type="NCBIfam" id="TIGR00309">
    <property type="entry name" value="V_ATPase_subD"/>
    <property type="match status" value="1"/>
</dbReference>
<sequence>MEIRVNPTRMELTKLKKRLKIAKRGHKLLKDKQDELIKKFVDLVKRNKELREQVEKELTSALRDFVMARAVMPGEVLEESLMYPVGSVDIEVGRKNIMSVIVPTIKAVQQQENKNIFSYGFYNTTGQLDDAITVLSGILPKLLELAEVEKTCQLMAAEIEKTRRRVNALEHIMIPQMTDKIKYITMKLDENERGNLTRLMKIKEMVMVEGRV</sequence>
<evidence type="ECO:0000256" key="2">
    <source>
        <dbReference type="ARBA" id="ARBA00022448"/>
    </source>
</evidence>
<evidence type="ECO:0000256" key="1">
    <source>
        <dbReference type="ARBA" id="ARBA00005850"/>
    </source>
</evidence>
<dbReference type="InterPro" id="IPR002699">
    <property type="entry name" value="V_ATPase_D"/>
</dbReference>
<feature type="coiled-coil region" evidence="5">
    <location>
        <begin position="33"/>
        <end position="64"/>
    </location>
</feature>
<dbReference type="PANTHER" id="PTHR11671">
    <property type="entry name" value="V-TYPE ATP SYNTHASE SUBUNIT D"/>
    <property type="match status" value="1"/>
</dbReference>
<dbReference type="GO" id="GO:0042777">
    <property type="term" value="P:proton motive force-driven plasma membrane ATP synthesis"/>
    <property type="evidence" value="ECO:0007669"/>
    <property type="project" value="UniProtKB-UniRule"/>
</dbReference>
<dbReference type="GO" id="GO:0046961">
    <property type="term" value="F:proton-transporting ATPase activity, rotational mechanism"/>
    <property type="evidence" value="ECO:0007669"/>
    <property type="project" value="InterPro"/>
</dbReference>
<dbReference type="Pfam" id="PF01813">
    <property type="entry name" value="ATP-synt_D"/>
    <property type="match status" value="1"/>
</dbReference>
<dbReference type="KEGG" id="kme:H0A61_01430"/>
<protein>
    <recommendedName>
        <fullName evidence="4">V-type ATP synthase subunit D</fullName>
    </recommendedName>
    <alternativeName>
        <fullName evidence="4">V-ATPase subunit D</fullName>
    </alternativeName>
</protein>
<evidence type="ECO:0000256" key="4">
    <source>
        <dbReference type="HAMAP-Rule" id="MF_00271"/>
    </source>
</evidence>
<keyword evidence="2 4" id="KW-0813">Transport</keyword>
<keyword evidence="3 4" id="KW-0406">Ion transport</keyword>
<name>A0A8A0RKX3_9FIRM</name>
<dbReference type="HAMAP" id="MF_00271">
    <property type="entry name" value="ATP_synth_D_arch"/>
    <property type="match status" value="1"/>
</dbReference>
<proteinExistence type="inferred from homology"/>
<dbReference type="Proteomes" id="UP000662904">
    <property type="component" value="Chromosome"/>
</dbReference>
<keyword evidence="5" id="KW-0175">Coiled coil</keyword>
<evidence type="ECO:0000256" key="3">
    <source>
        <dbReference type="ARBA" id="ARBA00023065"/>
    </source>
</evidence>
<evidence type="ECO:0000313" key="7">
    <source>
        <dbReference type="Proteomes" id="UP000662904"/>
    </source>
</evidence>
<organism evidence="6 7">
    <name type="scientific">Koleobacter methoxysyntrophicus</name>
    <dbReference type="NCBI Taxonomy" id="2751313"/>
    <lineage>
        <taxon>Bacteria</taxon>
        <taxon>Bacillati</taxon>
        <taxon>Bacillota</taxon>
        <taxon>Clostridia</taxon>
        <taxon>Koleobacterales</taxon>
        <taxon>Koleobacteraceae</taxon>
        <taxon>Koleobacter</taxon>
    </lineage>
</organism>
<dbReference type="RefSeq" id="WP_241754963.1">
    <property type="nucleotide sequence ID" value="NZ_CP059066.1"/>
</dbReference>
<dbReference type="FunFam" id="1.10.287.3240:FF:000007">
    <property type="entry name" value="V-type ATP synthase subunit D"/>
    <property type="match status" value="1"/>
</dbReference>
<dbReference type="EMBL" id="CP059066">
    <property type="protein sequence ID" value="QSQ09071.1"/>
    <property type="molecule type" value="Genomic_DNA"/>
</dbReference>
<dbReference type="NCBIfam" id="NF001543">
    <property type="entry name" value="PRK00373.1-2"/>
    <property type="match status" value="1"/>
</dbReference>
<dbReference type="Gene3D" id="1.10.287.3240">
    <property type="match status" value="1"/>
</dbReference>
<keyword evidence="4" id="KW-0375">Hydrogen ion transport</keyword>
<keyword evidence="4" id="KW-0066">ATP synthesis</keyword>
<evidence type="ECO:0000313" key="6">
    <source>
        <dbReference type="EMBL" id="QSQ09071.1"/>
    </source>
</evidence>
<dbReference type="AlphaFoldDB" id="A0A8A0RKX3"/>
<dbReference type="GO" id="GO:0005524">
    <property type="term" value="F:ATP binding"/>
    <property type="evidence" value="ECO:0007669"/>
    <property type="project" value="UniProtKB-UniRule"/>
</dbReference>
<comment type="similarity">
    <text evidence="1 4">Belongs to the V-ATPase D subunit family.</text>
</comment>
<reference evidence="6" key="1">
    <citation type="submission" date="2020-07" db="EMBL/GenBank/DDBJ databases">
        <title>Koleobacter methoxysyntrophicus gen. nov., sp. nov., a novel anaerobic bacterium isolated from deep subsurface oil field and proposal of Koleobacterales ord. nov. in the phylum Firmicutes.</title>
        <authorList>
            <person name="Sakamoto S."/>
            <person name="Tamaki H."/>
        </authorList>
    </citation>
    <scope>NUCLEOTIDE SEQUENCE</scope>
    <source>
        <strain evidence="6">NRmbB1</strain>
    </source>
</reference>